<dbReference type="Pfam" id="PF08241">
    <property type="entry name" value="Methyltransf_11"/>
    <property type="match status" value="1"/>
</dbReference>
<feature type="domain" description="Methyltransferase type 11" evidence="2">
    <location>
        <begin position="64"/>
        <end position="157"/>
    </location>
</feature>
<reference evidence="3 4" key="1">
    <citation type="submission" date="2017-05" db="EMBL/GenBank/DDBJ databases">
        <title>Vagococcus spp. assemblies.</title>
        <authorList>
            <person name="Gulvik C.A."/>
        </authorList>
    </citation>
    <scope>NUCLEOTIDE SEQUENCE [LARGE SCALE GENOMIC DNA]</scope>
    <source>
        <strain evidence="3 4">LMG 24798</strain>
    </source>
</reference>
<comment type="caution">
    <text evidence="3">The sequence shown here is derived from an EMBL/GenBank/DDBJ whole genome shotgun (WGS) entry which is preliminary data.</text>
</comment>
<dbReference type="Gene3D" id="3.40.50.150">
    <property type="entry name" value="Vaccinia Virus protein VP39"/>
    <property type="match status" value="1"/>
</dbReference>
<accession>A0A430AMY6</accession>
<evidence type="ECO:0000259" key="2">
    <source>
        <dbReference type="Pfam" id="PF08241"/>
    </source>
</evidence>
<name>A0A430AMY6_9ENTE</name>
<gene>
    <name evidence="3" type="ORF">CBF27_12485</name>
</gene>
<dbReference type="InterPro" id="IPR029063">
    <property type="entry name" value="SAM-dependent_MTases_sf"/>
</dbReference>
<dbReference type="CDD" id="cd02440">
    <property type="entry name" value="AdoMet_MTases"/>
    <property type="match status" value="1"/>
</dbReference>
<dbReference type="Proteomes" id="UP000286773">
    <property type="component" value="Unassembled WGS sequence"/>
</dbReference>
<dbReference type="GO" id="GO:0008757">
    <property type="term" value="F:S-adenosylmethionine-dependent methyltransferase activity"/>
    <property type="evidence" value="ECO:0007669"/>
    <property type="project" value="InterPro"/>
</dbReference>
<evidence type="ECO:0000256" key="1">
    <source>
        <dbReference type="ARBA" id="ARBA00022679"/>
    </source>
</evidence>
<protein>
    <recommendedName>
        <fullName evidence="2">Methyltransferase type 11 domain-containing protein</fullName>
    </recommendedName>
</protein>
<dbReference type="InterPro" id="IPR013216">
    <property type="entry name" value="Methyltransf_11"/>
</dbReference>
<evidence type="ECO:0000313" key="3">
    <source>
        <dbReference type="EMBL" id="RSU09520.1"/>
    </source>
</evidence>
<proteinExistence type="predicted"/>
<dbReference type="PANTHER" id="PTHR44068">
    <property type="entry name" value="ZGC:194242"/>
    <property type="match status" value="1"/>
</dbReference>
<evidence type="ECO:0000313" key="4">
    <source>
        <dbReference type="Proteomes" id="UP000286773"/>
    </source>
</evidence>
<dbReference type="InterPro" id="IPR050447">
    <property type="entry name" value="Erg6_SMT_methyltransf"/>
</dbReference>
<sequence length="261" mass="29453">MDYTRINAKTWDRWSSDNWIWTVPVTHETYVSALKGEWEVLLTPTVNVPKEWFGDLTDKKVLGLASGGGHQGPVLTAAGADVTIMDLSDAQLATEKMVAEREGYAINLVKADMTQRFPFADDSFDLIFHPVSNCYVADIAHVWRECFRVLKPGGRLLAGFTNPDLYLFNDADSVADIRVVNKLPYDSLANLDKPSQKKRVAEEGYQFSHTMERQIGDQLKAGFLLKDFYEDFTTDDSYTLSHYFPLFFASLAVKPADPHNI</sequence>
<dbReference type="EMBL" id="NGKC01000018">
    <property type="protein sequence ID" value="RSU09520.1"/>
    <property type="molecule type" value="Genomic_DNA"/>
</dbReference>
<dbReference type="RefSeq" id="WP_211334667.1">
    <property type="nucleotide sequence ID" value="NZ_NGKC01000018.1"/>
</dbReference>
<keyword evidence="4" id="KW-1185">Reference proteome</keyword>
<dbReference type="PANTHER" id="PTHR44068:SF11">
    <property type="entry name" value="GERANYL DIPHOSPHATE 2-C-METHYLTRANSFERASE"/>
    <property type="match status" value="1"/>
</dbReference>
<keyword evidence="1" id="KW-0808">Transferase</keyword>
<organism evidence="3 4">
    <name type="scientific">Vagococcus acidifermentans</name>
    <dbReference type="NCBI Taxonomy" id="564710"/>
    <lineage>
        <taxon>Bacteria</taxon>
        <taxon>Bacillati</taxon>
        <taxon>Bacillota</taxon>
        <taxon>Bacilli</taxon>
        <taxon>Lactobacillales</taxon>
        <taxon>Enterococcaceae</taxon>
        <taxon>Vagococcus</taxon>
    </lineage>
</organism>
<dbReference type="AlphaFoldDB" id="A0A430AMY6"/>
<dbReference type="SUPFAM" id="SSF53335">
    <property type="entry name" value="S-adenosyl-L-methionine-dependent methyltransferases"/>
    <property type="match status" value="1"/>
</dbReference>